<gene>
    <name evidence="2" type="ORF">PQU92_07435</name>
</gene>
<reference evidence="2 3" key="1">
    <citation type="submission" date="2023-01" db="EMBL/GenBank/DDBJ databases">
        <title>Novel species of the genus Asticcacaulis isolated from rivers.</title>
        <authorList>
            <person name="Lu H."/>
        </authorList>
    </citation>
    <scope>NUCLEOTIDE SEQUENCE [LARGE SCALE GENOMIC DNA]</scope>
    <source>
        <strain evidence="2 3">BYS171W</strain>
    </source>
</reference>
<protein>
    <submittedName>
        <fullName evidence="2">Uncharacterized protein</fullName>
    </submittedName>
</protein>
<evidence type="ECO:0000313" key="3">
    <source>
        <dbReference type="Proteomes" id="UP001214854"/>
    </source>
</evidence>
<accession>A0ABT5HST0</accession>
<name>A0ABT5HST0_9CAUL</name>
<keyword evidence="1" id="KW-0472">Membrane</keyword>
<sequence length="70" mass="7336">MIDAKDTYAPQKRIEPGKALIAALEAALGLIGVIVLILYLYTGSFSGAGQKLDAGISAIWLFLAPLFGQA</sequence>
<feature type="transmembrane region" description="Helical" evidence="1">
    <location>
        <begin position="20"/>
        <end position="40"/>
    </location>
</feature>
<keyword evidence="3" id="KW-1185">Reference proteome</keyword>
<dbReference type="EMBL" id="JAQQKX010000004">
    <property type="protein sequence ID" value="MDC7683104.1"/>
    <property type="molecule type" value="Genomic_DNA"/>
</dbReference>
<evidence type="ECO:0000313" key="2">
    <source>
        <dbReference type="EMBL" id="MDC7683104.1"/>
    </source>
</evidence>
<dbReference type="Proteomes" id="UP001214854">
    <property type="component" value="Unassembled WGS sequence"/>
</dbReference>
<evidence type="ECO:0000256" key="1">
    <source>
        <dbReference type="SAM" id="Phobius"/>
    </source>
</evidence>
<proteinExistence type="predicted"/>
<organism evidence="2 3">
    <name type="scientific">Asticcacaulis aquaticus</name>
    <dbReference type="NCBI Taxonomy" id="2984212"/>
    <lineage>
        <taxon>Bacteria</taxon>
        <taxon>Pseudomonadati</taxon>
        <taxon>Pseudomonadota</taxon>
        <taxon>Alphaproteobacteria</taxon>
        <taxon>Caulobacterales</taxon>
        <taxon>Caulobacteraceae</taxon>
        <taxon>Asticcacaulis</taxon>
    </lineage>
</organism>
<comment type="caution">
    <text evidence="2">The sequence shown here is derived from an EMBL/GenBank/DDBJ whole genome shotgun (WGS) entry which is preliminary data.</text>
</comment>
<keyword evidence="1" id="KW-1133">Transmembrane helix</keyword>
<keyword evidence="1" id="KW-0812">Transmembrane</keyword>
<dbReference type="RefSeq" id="WP_272747582.1">
    <property type="nucleotide sequence ID" value="NZ_JAQQKX010000004.1"/>
</dbReference>